<keyword evidence="1" id="KW-0812">Transmembrane</keyword>
<accession>A0ABW2W9Y6</accession>
<feature type="transmembrane region" description="Helical" evidence="1">
    <location>
        <begin position="79"/>
        <end position="97"/>
    </location>
</feature>
<feature type="transmembrane region" description="Helical" evidence="1">
    <location>
        <begin position="47"/>
        <end position="67"/>
    </location>
</feature>
<keyword evidence="3" id="KW-1185">Reference proteome</keyword>
<reference evidence="3" key="1">
    <citation type="journal article" date="2019" name="Int. J. Syst. Evol. Microbiol.">
        <title>The Global Catalogue of Microorganisms (GCM) 10K type strain sequencing project: providing services to taxonomists for standard genome sequencing and annotation.</title>
        <authorList>
            <consortium name="The Broad Institute Genomics Platform"/>
            <consortium name="The Broad Institute Genome Sequencing Center for Infectious Disease"/>
            <person name="Wu L."/>
            <person name="Ma J."/>
        </authorList>
    </citation>
    <scope>NUCLEOTIDE SEQUENCE [LARGE SCALE GENOMIC DNA]</scope>
    <source>
        <strain evidence="3">CGMCC 4.7400</strain>
    </source>
</reference>
<evidence type="ECO:0000256" key="1">
    <source>
        <dbReference type="SAM" id="Phobius"/>
    </source>
</evidence>
<protein>
    <submittedName>
        <fullName evidence="2">DUF6069 family protein</fullName>
    </submittedName>
</protein>
<name>A0ABW2W9Y6_9ACTN</name>
<feature type="transmembrane region" description="Helical" evidence="1">
    <location>
        <begin position="103"/>
        <end position="123"/>
    </location>
</feature>
<proteinExistence type="predicted"/>
<keyword evidence="1" id="KW-1133">Transmembrane helix</keyword>
<evidence type="ECO:0000313" key="3">
    <source>
        <dbReference type="Proteomes" id="UP001597023"/>
    </source>
</evidence>
<dbReference type="RefSeq" id="WP_381607927.1">
    <property type="nucleotide sequence ID" value="NZ_JBHTEB010000001.1"/>
</dbReference>
<dbReference type="InterPro" id="IPR045713">
    <property type="entry name" value="DUF6069"/>
</dbReference>
<keyword evidence="1" id="KW-0472">Membrane</keyword>
<comment type="caution">
    <text evidence="2">The sequence shown here is derived from an EMBL/GenBank/DDBJ whole genome shotgun (WGS) entry which is preliminary data.</text>
</comment>
<sequence>MTAVRRRRLGATTLAVLTPALIWLTADPLLGHRLRITNGDETLTITAAPVALVALLASLAAWALLAALERTVPHHAHRIWTGASCAVLAVSSLPFLGDGMNPGTRAALALMHVTVAAVLLLGLGGGRSGAPR</sequence>
<evidence type="ECO:0000313" key="2">
    <source>
        <dbReference type="EMBL" id="MFD0315175.1"/>
    </source>
</evidence>
<dbReference type="Pfam" id="PF19545">
    <property type="entry name" value="DUF6069"/>
    <property type="match status" value="1"/>
</dbReference>
<dbReference type="Proteomes" id="UP001597023">
    <property type="component" value="Unassembled WGS sequence"/>
</dbReference>
<organism evidence="2 3">
    <name type="scientific">Streptomyces flavalbus</name>
    <dbReference type="NCBI Taxonomy" id="2665155"/>
    <lineage>
        <taxon>Bacteria</taxon>
        <taxon>Bacillati</taxon>
        <taxon>Actinomycetota</taxon>
        <taxon>Actinomycetes</taxon>
        <taxon>Kitasatosporales</taxon>
        <taxon>Streptomycetaceae</taxon>
        <taxon>Streptomyces</taxon>
    </lineage>
</organism>
<dbReference type="EMBL" id="JBHTEB010000001">
    <property type="protein sequence ID" value="MFD0315175.1"/>
    <property type="molecule type" value="Genomic_DNA"/>
</dbReference>
<gene>
    <name evidence="2" type="ORF">ACFQZ6_13220</name>
</gene>